<reference evidence="9 10" key="1">
    <citation type="submission" date="2018-10" db="EMBL/GenBank/DDBJ databases">
        <title>Complete genome sequence of Malassezia restricta CBS 7877.</title>
        <authorList>
            <person name="Morand S.C."/>
            <person name="Bertignac M."/>
            <person name="Iltis A."/>
            <person name="Kolder I."/>
            <person name="Pirovano W."/>
            <person name="Jourdain R."/>
            <person name="Clavaud C."/>
        </authorList>
    </citation>
    <scope>NUCLEOTIDE SEQUENCE [LARGE SCALE GENOMIC DNA]</scope>
    <source>
        <strain evidence="9 10">CBS 7877</strain>
    </source>
</reference>
<dbReference type="GO" id="GO:0003697">
    <property type="term" value="F:single-stranded DNA binding"/>
    <property type="evidence" value="ECO:0007669"/>
    <property type="project" value="TreeGrafter"/>
</dbReference>
<evidence type="ECO:0000256" key="3">
    <source>
        <dbReference type="ARBA" id="ARBA00022763"/>
    </source>
</evidence>
<evidence type="ECO:0000256" key="7">
    <source>
        <dbReference type="SAM" id="MobiDB-lite"/>
    </source>
</evidence>
<comment type="subcellular location">
    <subcellularLocation>
        <location evidence="1">Nucleus</location>
    </subcellularLocation>
</comment>
<evidence type="ECO:0000313" key="10">
    <source>
        <dbReference type="Proteomes" id="UP000269793"/>
    </source>
</evidence>
<evidence type="ECO:0000256" key="2">
    <source>
        <dbReference type="ARBA" id="ARBA00008283"/>
    </source>
</evidence>
<gene>
    <name evidence="9" type="primary">swi10</name>
    <name evidence="9" type="ORF">DNF11_0053</name>
</gene>
<dbReference type="PANTHER" id="PTHR12749:SF0">
    <property type="entry name" value="DNA EXCISION REPAIR PROTEIN ERCC-1"/>
    <property type="match status" value="1"/>
</dbReference>
<dbReference type="Pfam" id="PF03834">
    <property type="entry name" value="Rad10"/>
    <property type="match status" value="1"/>
</dbReference>
<dbReference type="NCBIfam" id="TIGR00597">
    <property type="entry name" value="rad10"/>
    <property type="match status" value="1"/>
</dbReference>
<evidence type="ECO:0000256" key="5">
    <source>
        <dbReference type="ARBA" id="ARBA00023204"/>
    </source>
</evidence>
<evidence type="ECO:0000256" key="1">
    <source>
        <dbReference type="ARBA" id="ARBA00004123"/>
    </source>
</evidence>
<dbReference type="PANTHER" id="PTHR12749">
    <property type="entry name" value="EXCISION REPAIR CROSS-COMPLEMENTING 1 ERCC1"/>
    <property type="match status" value="1"/>
</dbReference>
<comment type="similarity">
    <text evidence="2">Belongs to the ERCC1/RAD10/SWI10 family.</text>
</comment>
<evidence type="ECO:0000256" key="6">
    <source>
        <dbReference type="ARBA" id="ARBA00023242"/>
    </source>
</evidence>
<dbReference type="FunFam" id="3.40.50.10130:FF:000001">
    <property type="entry name" value="DNA excision repair protein ERCC-1"/>
    <property type="match status" value="1"/>
</dbReference>
<dbReference type="InterPro" id="IPR047260">
    <property type="entry name" value="ERCC1-like_central_dom"/>
</dbReference>
<dbReference type="GO" id="GO:0006302">
    <property type="term" value="P:double-strand break repair"/>
    <property type="evidence" value="ECO:0007669"/>
    <property type="project" value="UniProtKB-ARBA"/>
</dbReference>
<feature type="domain" description="ERCC1-like central" evidence="8">
    <location>
        <begin position="23"/>
        <end position="136"/>
    </location>
</feature>
<dbReference type="InterPro" id="IPR004579">
    <property type="entry name" value="ERCC1/RAD10/SWI10"/>
</dbReference>
<dbReference type="CDD" id="cd22325">
    <property type="entry name" value="ERCC1_C-like"/>
    <property type="match status" value="1"/>
</dbReference>
<evidence type="ECO:0000256" key="4">
    <source>
        <dbReference type="ARBA" id="ARBA00023125"/>
    </source>
</evidence>
<protein>
    <submittedName>
        <fullName evidence="9">Mating-type switching protein swi10</fullName>
    </submittedName>
</protein>
<dbReference type="GO" id="GO:0070522">
    <property type="term" value="C:ERCC4-ERCC1 complex"/>
    <property type="evidence" value="ECO:0007669"/>
    <property type="project" value="TreeGrafter"/>
</dbReference>
<organism evidence="9 10">
    <name type="scientific">Malassezia restricta (strain ATCC 96810 / NBRC 103918 / CBS 7877)</name>
    <name type="common">Seborrheic dermatitis infection agent</name>
    <dbReference type="NCBI Taxonomy" id="425264"/>
    <lineage>
        <taxon>Eukaryota</taxon>
        <taxon>Fungi</taxon>
        <taxon>Dikarya</taxon>
        <taxon>Basidiomycota</taxon>
        <taxon>Ustilaginomycotina</taxon>
        <taxon>Malasseziomycetes</taxon>
        <taxon>Malasseziales</taxon>
        <taxon>Malasseziaceae</taxon>
        <taxon>Malassezia</taxon>
    </lineage>
</organism>
<dbReference type="SUPFAM" id="SSF52980">
    <property type="entry name" value="Restriction endonuclease-like"/>
    <property type="match status" value="1"/>
</dbReference>
<feature type="region of interest" description="Disordered" evidence="7">
    <location>
        <begin position="216"/>
        <end position="236"/>
    </location>
</feature>
<dbReference type="VEuPathDB" id="FungiDB:DNF11_0053"/>
<dbReference type="SUPFAM" id="SSF47781">
    <property type="entry name" value="RuvA domain 2-like"/>
    <property type="match status" value="1"/>
</dbReference>
<evidence type="ECO:0000313" key="9">
    <source>
        <dbReference type="EMBL" id="AYO41003.1"/>
    </source>
</evidence>
<dbReference type="GO" id="GO:0006312">
    <property type="term" value="P:mitotic recombination"/>
    <property type="evidence" value="ECO:0007669"/>
    <property type="project" value="TreeGrafter"/>
</dbReference>
<dbReference type="Gene3D" id="1.10.150.20">
    <property type="entry name" value="5' to 3' exonuclease, C-terminal subdomain"/>
    <property type="match status" value="1"/>
</dbReference>
<sequence length="260" mass="29456">MASAEAQARRPQLQIRGAQSSSSILVNSCQRGNPMLPHIKGVAWEYADIVPDYQVGLSSGVLFLSLKYHRLHPEYIYTRIQKLAHMYTLRVLLILCDVSDHQPAIRELTKAAVIHRLVIMVAWSAEEGARYLETYKAFEQKPPDLIRARVGEDPMSILQSVLTQVRGINKADVLTLATRYHSFYDMVRQTPEQLLVLPGMGDRKARSLAQAFREPFRADGAKNEQKPAEASWEDALPDHFESLPEEEQLRIAMQLSMESS</sequence>
<dbReference type="GO" id="GO:0000110">
    <property type="term" value="C:nucleotide-excision repair factor 1 complex"/>
    <property type="evidence" value="ECO:0007669"/>
    <property type="project" value="TreeGrafter"/>
</dbReference>
<evidence type="ECO:0000259" key="8">
    <source>
        <dbReference type="Pfam" id="PF03834"/>
    </source>
</evidence>
<feature type="compositionally biased region" description="Basic and acidic residues" evidence="7">
    <location>
        <begin position="216"/>
        <end position="227"/>
    </location>
</feature>
<keyword evidence="5" id="KW-0234">DNA repair</keyword>
<keyword evidence="6" id="KW-0539">Nucleus</keyword>
<dbReference type="GO" id="GO:0003684">
    <property type="term" value="F:damaged DNA binding"/>
    <property type="evidence" value="ECO:0007669"/>
    <property type="project" value="InterPro"/>
</dbReference>
<dbReference type="InterPro" id="IPR010994">
    <property type="entry name" value="RuvA_2-like"/>
</dbReference>
<keyword evidence="3" id="KW-0227">DNA damage</keyword>
<dbReference type="InterPro" id="IPR011335">
    <property type="entry name" value="Restrct_endonuc-II-like"/>
</dbReference>
<dbReference type="Pfam" id="PF14520">
    <property type="entry name" value="HHH_5"/>
    <property type="match status" value="1"/>
</dbReference>
<proteinExistence type="inferred from homology"/>
<dbReference type="Gene3D" id="3.40.50.10130">
    <property type="match status" value="1"/>
</dbReference>
<keyword evidence="10" id="KW-1185">Reference proteome</keyword>
<dbReference type="AlphaFoldDB" id="A0A3G2RYZ5"/>
<name>A0A3G2RYZ5_MALR7</name>
<dbReference type="STRING" id="425264.A0A3G2RYZ5"/>
<dbReference type="GO" id="GO:0070914">
    <property type="term" value="P:UV-damage excision repair"/>
    <property type="evidence" value="ECO:0007669"/>
    <property type="project" value="TreeGrafter"/>
</dbReference>
<keyword evidence="4" id="KW-0238">DNA-binding</keyword>
<dbReference type="Proteomes" id="UP000269793">
    <property type="component" value="Chromosome I"/>
</dbReference>
<dbReference type="EMBL" id="CP033148">
    <property type="protein sequence ID" value="AYO41003.1"/>
    <property type="molecule type" value="Genomic_DNA"/>
</dbReference>
<accession>A0A3G2RYZ5</accession>
<dbReference type="OrthoDB" id="10262814at2759"/>